<evidence type="ECO:0000256" key="6">
    <source>
        <dbReference type="ARBA" id="ARBA00022737"/>
    </source>
</evidence>
<evidence type="ECO:0000256" key="5">
    <source>
        <dbReference type="ARBA" id="ARBA00022679"/>
    </source>
</evidence>
<dbReference type="PROSITE" id="PS00107">
    <property type="entry name" value="PROTEIN_KINASE_ATP"/>
    <property type="match status" value="1"/>
</dbReference>
<evidence type="ECO:0000256" key="1">
    <source>
        <dbReference type="ARBA" id="ARBA00008171"/>
    </source>
</evidence>
<dbReference type="Proteomes" id="UP000008743">
    <property type="component" value="Unassembled WGS sequence"/>
</dbReference>
<dbReference type="OrthoDB" id="120976at2759"/>
<dbReference type="Pfam" id="PF16095">
    <property type="entry name" value="COR-A"/>
    <property type="match status" value="1"/>
</dbReference>
<dbReference type="PANTHER" id="PTHR48006:SF102">
    <property type="entry name" value="LEUCINE-RICH REPEAT-CONTAINING PROTEIN DDB_G0281931-RELATED"/>
    <property type="match status" value="1"/>
</dbReference>
<keyword evidence="7 12" id="KW-0547">Nucleotide-binding</keyword>
<keyword evidence="5" id="KW-0808">Transferase</keyword>
<evidence type="ECO:0000256" key="9">
    <source>
        <dbReference type="ARBA" id="ARBA00022840"/>
    </source>
</evidence>
<dbReference type="InterPro" id="IPR027417">
    <property type="entry name" value="P-loop_NTPase"/>
</dbReference>
<keyword evidence="8 14" id="KW-0418">Kinase</keyword>
<feature type="domain" description="Protein kinase" evidence="13">
    <location>
        <begin position="755"/>
        <end position="1038"/>
    </location>
</feature>
<dbReference type="SMART" id="SM00368">
    <property type="entry name" value="LRR_RI"/>
    <property type="match status" value="5"/>
</dbReference>
<dbReference type="InterPro" id="IPR057263">
    <property type="entry name" value="COR-B"/>
</dbReference>
<sequence>MDFNIVKQHTLYDDVESASGELSLSWSSICKDNVRGVAEALKVNTTVTKLDMSWNYLENAGARRFAEGLKVNTAVTELILCQNSIDGAGAEAIALALKVNTGVIQLDLSHNKIGDAGLQAIAEALLVNTTVRDLCLSSNQISDVGARAIAETLKVNTTLTRLIMNDNQIGDIGALAIAEALQKNEALNVLEVLVHLVKFDISSVTLRDKEPMILNIWDFAGQELDLASHQFFLDEWTIYLALFDVRDTISRTSRLAFWLRSLLARVPNAAVTLVGTHIDDKSYTPQRQHEQRENLHDLLGFLREAHRSFSIHSIVYMNASAAANAPIMPELKASMLLAGRDLPFYNSYVDGRYPQFQDVLRDRATKLEAEKKPPLLRWSDVVELGGERCGLSPIGVDNFMRLLRGLGRVVFHRTAQADDAASVAKPSLPLSAHDQDLVIINPQWFMKTVFGGVITLKHEWAKTGILARADLLEHVWKTLDPAVCDQLLVLLERYELLYPLADAGTPAARYLVPSLLPVGQPDSNVWSPKLDESEQHEATLVMRTAFMPTGFFSRVIARLHQLKFNMTAWRDCVLVSRSHHRALVQIHPRAQEDVLDLVIAVRGASPGALLDVLVGIVEDLTAHWYTGVTWQTYLRCTQCAVDVPDPCLFDVHFTVLAAVLPNKELSCDRSQQILVRDEWLAFIQPLLQRSLLPVEEPTELQRQALDILSPSSRPVDAPILPESHASTMDLMPAPSIATTIPRVEVQQLFQATGNFADSQRIGGGSFGSVYSGIWGGEKVAVKRLAADSLQGVAQFKAELEALSRYRHRNIVTIMCYAQEGNECCLVYELMANGSVRDSLDQKHGAPTLNWTQRASIAIDIARAMHFVQTAVPGQPLFHLDLKTSSVLLNEHFQAKVAGFGLARSPPAETATQSYLQTQTIRVTRPYICPQYRDEGKVSIKTDVYSYGMVLLELLTGKQPGIELAGAGKRALKKDGHLDSELDGSIIWSAPDKLSVTVVTNLALNCLESNQVNRPTFGDILKAMGQSVDRRSAHVHAAMPQNPRMEHHHSSVKEQSHPNLDSGFVSSFMEQQKQQPQSQLVELGAAAAVSPLTHHHSVVKEQLSPFANSIVVNASMQSQLDSWNGSQINSAFHSDFID</sequence>
<dbReference type="InterPro" id="IPR011009">
    <property type="entry name" value="Kinase-like_dom_sf"/>
</dbReference>
<keyword evidence="6" id="KW-0677">Repeat</keyword>
<dbReference type="PhylomeDB" id="A0A0D2WVY9"/>
<evidence type="ECO:0000313" key="14">
    <source>
        <dbReference type="EMBL" id="KJE97060.1"/>
    </source>
</evidence>
<dbReference type="InterPro" id="IPR001245">
    <property type="entry name" value="Ser-Thr/Tyr_kinase_cat_dom"/>
</dbReference>
<evidence type="ECO:0000256" key="8">
    <source>
        <dbReference type="ARBA" id="ARBA00022777"/>
    </source>
</evidence>
<dbReference type="PANTHER" id="PTHR48006">
    <property type="entry name" value="LEUCINE-RICH REPEAT-CONTAINING PROTEIN DDB_G0281931-RELATED"/>
    <property type="match status" value="1"/>
</dbReference>
<dbReference type="STRING" id="595528.A0A0D2WVY9"/>
<dbReference type="Pfam" id="PF25497">
    <property type="entry name" value="COR-B"/>
    <property type="match status" value="1"/>
</dbReference>
<evidence type="ECO:0000256" key="4">
    <source>
        <dbReference type="ARBA" id="ARBA00022614"/>
    </source>
</evidence>
<evidence type="ECO:0000256" key="12">
    <source>
        <dbReference type="PROSITE-ProRule" id="PRU10141"/>
    </source>
</evidence>
<dbReference type="Gene3D" id="3.30.200.20">
    <property type="entry name" value="Phosphorylase Kinase, domain 1"/>
    <property type="match status" value="1"/>
</dbReference>
<dbReference type="EC" id="2.7.11.1" evidence="2"/>
<dbReference type="SUPFAM" id="SSF56112">
    <property type="entry name" value="Protein kinase-like (PK-like)"/>
    <property type="match status" value="1"/>
</dbReference>
<dbReference type="Gene3D" id="1.10.510.10">
    <property type="entry name" value="Transferase(Phosphotransferase) domain 1"/>
    <property type="match status" value="1"/>
</dbReference>
<dbReference type="InterPro" id="IPR051824">
    <property type="entry name" value="LRR_Rcpt-Like_S/T_Kinase"/>
</dbReference>
<evidence type="ECO:0000256" key="11">
    <source>
        <dbReference type="ARBA" id="ARBA00048679"/>
    </source>
</evidence>
<keyword evidence="3" id="KW-0723">Serine/threonine-protein kinase</keyword>
<dbReference type="SUPFAM" id="SSF52540">
    <property type="entry name" value="P-loop containing nucleoside triphosphate hydrolases"/>
    <property type="match status" value="1"/>
</dbReference>
<dbReference type="OMA" id="SICYIND"/>
<dbReference type="Gene3D" id="3.30.310.200">
    <property type="match status" value="1"/>
</dbReference>
<dbReference type="GO" id="GO:0005524">
    <property type="term" value="F:ATP binding"/>
    <property type="evidence" value="ECO:0007669"/>
    <property type="project" value="UniProtKB-UniRule"/>
</dbReference>
<dbReference type="Pfam" id="PF08477">
    <property type="entry name" value="Roc"/>
    <property type="match status" value="1"/>
</dbReference>
<dbReference type="Pfam" id="PF07714">
    <property type="entry name" value="PK_Tyr_Ser-Thr"/>
    <property type="match status" value="1"/>
</dbReference>
<dbReference type="GO" id="GO:0004674">
    <property type="term" value="F:protein serine/threonine kinase activity"/>
    <property type="evidence" value="ECO:0007669"/>
    <property type="project" value="UniProtKB-KW"/>
</dbReference>
<evidence type="ECO:0000256" key="2">
    <source>
        <dbReference type="ARBA" id="ARBA00012513"/>
    </source>
</evidence>
<evidence type="ECO:0000256" key="10">
    <source>
        <dbReference type="ARBA" id="ARBA00047899"/>
    </source>
</evidence>
<dbReference type="SUPFAM" id="SSF52047">
    <property type="entry name" value="RNI-like"/>
    <property type="match status" value="1"/>
</dbReference>
<organism evidence="14 15">
    <name type="scientific">Capsaspora owczarzaki (strain ATCC 30864)</name>
    <dbReference type="NCBI Taxonomy" id="595528"/>
    <lineage>
        <taxon>Eukaryota</taxon>
        <taxon>Filasterea</taxon>
        <taxon>Capsaspora</taxon>
    </lineage>
</organism>
<dbReference type="EMBL" id="KE346373">
    <property type="protein sequence ID" value="KJE97060.1"/>
    <property type="molecule type" value="Genomic_DNA"/>
</dbReference>
<dbReference type="AlphaFoldDB" id="A0A0D2WVY9"/>
<dbReference type="InterPro" id="IPR017441">
    <property type="entry name" value="Protein_kinase_ATP_BS"/>
</dbReference>
<keyword evidence="4" id="KW-0433">Leucine-rich repeat</keyword>
<dbReference type="RefSeq" id="XP_004343416.1">
    <property type="nucleotide sequence ID" value="XM_004343366.1"/>
</dbReference>
<feature type="binding site" evidence="12">
    <location>
        <position position="782"/>
    </location>
    <ligand>
        <name>ATP</name>
        <dbReference type="ChEBI" id="CHEBI:30616"/>
    </ligand>
</feature>
<comment type="similarity">
    <text evidence="1">Belongs to the protein kinase superfamily. TKL Ser/Thr protein kinase family. ROCO subfamily.</text>
</comment>
<dbReference type="InterPro" id="IPR000719">
    <property type="entry name" value="Prot_kinase_dom"/>
</dbReference>
<dbReference type="Gene3D" id="3.80.10.10">
    <property type="entry name" value="Ribonuclease Inhibitor"/>
    <property type="match status" value="2"/>
</dbReference>
<comment type="catalytic activity">
    <reaction evidence="10">
        <text>L-threonyl-[protein] + ATP = O-phospho-L-threonyl-[protein] + ADP + H(+)</text>
        <dbReference type="Rhea" id="RHEA:46608"/>
        <dbReference type="Rhea" id="RHEA-COMP:11060"/>
        <dbReference type="Rhea" id="RHEA-COMP:11605"/>
        <dbReference type="ChEBI" id="CHEBI:15378"/>
        <dbReference type="ChEBI" id="CHEBI:30013"/>
        <dbReference type="ChEBI" id="CHEBI:30616"/>
        <dbReference type="ChEBI" id="CHEBI:61977"/>
        <dbReference type="ChEBI" id="CHEBI:456216"/>
        <dbReference type="EC" id="2.7.11.1"/>
    </reaction>
</comment>
<keyword evidence="9 12" id="KW-0067">ATP-binding</keyword>
<dbReference type="Gene3D" id="3.40.50.300">
    <property type="entry name" value="P-loop containing nucleotide triphosphate hydrolases"/>
    <property type="match status" value="1"/>
</dbReference>
<name>A0A0D2WVY9_CAPO3</name>
<protein>
    <recommendedName>
        <fullName evidence="2">non-specific serine/threonine protein kinase</fullName>
        <ecNumber evidence="2">2.7.11.1</ecNumber>
    </recommendedName>
</protein>
<dbReference type="InterPro" id="IPR001611">
    <property type="entry name" value="Leu-rich_rpt"/>
</dbReference>
<evidence type="ECO:0000256" key="7">
    <source>
        <dbReference type="ARBA" id="ARBA00022741"/>
    </source>
</evidence>
<dbReference type="InterPro" id="IPR032675">
    <property type="entry name" value="LRR_dom_sf"/>
</dbReference>
<dbReference type="InParanoid" id="A0A0D2WVY9"/>
<reference evidence="15" key="1">
    <citation type="submission" date="2011-02" db="EMBL/GenBank/DDBJ databases">
        <title>The Genome Sequence of Capsaspora owczarzaki ATCC 30864.</title>
        <authorList>
            <person name="Russ C."/>
            <person name="Cuomo C."/>
            <person name="Burger G."/>
            <person name="Gray M.W."/>
            <person name="Holland P.W.H."/>
            <person name="King N."/>
            <person name="Lang F.B.F."/>
            <person name="Roger A.J."/>
            <person name="Ruiz-Trillo I."/>
            <person name="Young S.K."/>
            <person name="Zeng Q."/>
            <person name="Gargeya S."/>
            <person name="Alvarado L."/>
            <person name="Berlin A."/>
            <person name="Chapman S.B."/>
            <person name="Chen Z."/>
            <person name="Freedman E."/>
            <person name="Gellesch M."/>
            <person name="Goldberg J."/>
            <person name="Griggs A."/>
            <person name="Gujja S."/>
            <person name="Heilman E."/>
            <person name="Heiman D."/>
            <person name="Howarth C."/>
            <person name="Mehta T."/>
            <person name="Neiman D."/>
            <person name="Pearson M."/>
            <person name="Roberts A."/>
            <person name="Saif S."/>
            <person name="Shea T."/>
            <person name="Shenoy N."/>
            <person name="Sisk P."/>
            <person name="Stolte C."/>
            <person name="Sykes S."/>
            <person name="White J."/>
            <person name="Yandava C."/>
            <person name="Haas B."/>
            <person name="Nusbaum C."/>
            <person name="Birren B."/>
        </authorList>
    </citation>
    <scope>NUCLEOTIDE SEQUENCE</scope>
    <source>
        <strain evidence="15">ATCC 30864</strain>
    </source>
</reference>
<evidence type="ECO:0000259" key="13">
    <source>
        <dbReference type="PROSITE" id="PS50011"/>
    </source>
</evidence>
<comment type="catalytic activity">
    <reaction evidence="11">
        <text>L-seryl-[protein] + ATP = O-phospho-L-seryl-[protein] + ADP + H(+)</text>
        <dbReference type="Rhea" id="RHEA:17989"/>
        <dbReference type="Rhea" id="RHEA-COMP:9863"/>
        <dbReference type="Rhea" id="RHEA-COMP:11604"/>
        <dbReference type="ChEBI" id="CHEBI:15378"/>
        <dbReference type="ChEBI" id="CHEBI:29999"/>
        <dbReference type="ChEBI" id="CHEBI:30616"/>
        <dbReference type="ChEBI" id="CHEBI:83421"/>
        <dbReference type="ChEBI" id="CHEBI:456216"/>
        <dbReference type="EC" id="2.7.11.1"/>
    </reaction>
</comment>
<dbReference type="eggNOG" id="KOG1187">
    <property type="taxonomic scope" value="Eukaryota"/>
</dbReference>
<dbReference type="InterPro" id="IPR032171">
    <property type="entry name" value="COR-A"/>
</dbReference>
<gene>
    <name evidence="14" type="ORF">CAOG_007542</name>
</gene>
<dbReference type="PROSITE" id="PS50011">
    <property type="entry name" value="PROTEIN_KINASE_DOM"/>
    <property type="match status" value="1"/>
</dbReference>
<evidence type="ECO:0000313" key="15">
    <source>
        <dbReference type="Proteomes" id="UP000008743"/>
    </source>
</evidence>
<dbReference type="Pfam" id="PF13516">
    <property type="entry name" value="LRR_6"/>
    <property type="match status" value="4"/>
</dbReference>
<proteinExistence type="inferred from homology"/>
<evidence type="ECO:0000256" key="3">
    <source>
        <dbReference type="ARBA" id="ARBA00022527"/>
    </source>
</evidence>
<accession>A0A0D2WVY9</accession>
<keyword evidence="15" id="KW-1185">Reference proteome</keyword>